<comment type="caution">
    <text evidence="1">The sequence shown here is derived from an EMBL/GenBank/DDBJ whole genome shotgun (WGS) entry which is preliminary data.</text>
</comment>
<proteinExistence type="predicted"/>
<dbReference type="EMBL" id="CAGKOT010000001">
    <property type="protein sequence ID" value="CAB5303033.1"/>
    <property type="molecule type" value="Genomic_DNA"/>
</dbReference>
<sequence length="96" mass="11264">MILTNIFGTLEENVIAQMYEDIKDEETKNSIEDNLKSFLENIIVRDIKQTKEKLKLQELPLTVNNSVNSINKKLDKFTFVIFGIVTLQNNIYDRRK</sequence>
<organism evidence="1 2">
    <name type="scientific">Rhizophagus irregularis</name>
    <dbReference type="NCBI Taxonomy" id="588596"/>
    <lineage>
        <taxon>Eukaryota</taxon>
        <taxon>Fungi</taxon>
        <taxon>Fungi incertae sedis</taxon>
        <taxon>Mucoromycota</taxon>
        <taxon>Glomeromycotina</taxon>
        <taxon>Glomeromycetes</taxon>
        <taxon>Glomerales</taxon>
        <taxon>Glomeraceae</taxon>
        <taxon>Rhizophagus</taxon>
    </lineage>
</organism>
<dbReference type="AlphaFoldDB" id="A0A916DYF8"/>
<evidence type="ECO:0000313" key="2">
    <source>
        <dbReference type="Proteomes" id="UP000684084"/>
    </source>
</evidence>
<reference evidence="1" key="1">
    <citation type="submission" date="2020-05" db="EMBL/GenBank/DDBJ databases">
        <authorList>
            <person name="Rincon C."/>
            <person name="Sanders R I."/>
            <person name="Robbins C."/>
            <person name="Chaturvedi A."/>
        </authorList>
    </citation>
    <scope>NUCLEOTIDE SEQUENCE</scope>
    <source>
        <strain evidence="1">CHB12</strain>
    </source>
</reference>
<dbReference type="OrthoDB" id="2404809at2759"/>
<dbReference type="Proteomes" id="UP000684084">
    <property type="component" value="Unassembled WGS sequence"/>
</dbReference>
<protein>
    <submittedName>
        <fullName evidence="1">Uncharacterized protein</fullName>
    </submittedName>
</protein>
<accession>A0A916DYF8</accession>
<gene>
    <name evidence="1" type="ORF">CHRIB12_LOCUS1005</name>
</gene>
<evidence type="ECO:0000313" key="1">
    <source>
        <dbReference type="EMBL" id="CAB5303033.1"/>
    </source>
</evidence>
<name>A0A916DYF8_9GLOM</name>